<evidence type="ECO:0000259" key="3">
    <source>
        <dbReference type="Pfam" id="PF26109"/>
    </source>
</evidence>
<sequence length="278" mass="32511">MESIKRLQLIEVCLLWEGGVNARILQDYYSISRTTAQRHIDDYKTHYPQNVAGYDGQLKRHLVSEEFTPQVTRGNLNEYLSFFGTDHDEVFETTVDDPLNIELLPKPTRNIDPRLIRSVIKACKSQLRLDIGYFSVSSGVNESRIISPHSIVFDGIRWHTRAWCERSQLFKDFVLSRFNDVPVFEGGARHFKKDDTEWNNYVELILQPDPRLSDAKRYSIELDYRMNNGVLVISCRAALIKYLIQNLRLDAYNQNPEGQQIIVEPHCWVALEPYRFKR</sequence>
<feature type="domain" description="DNA-binding transcriptional repressor CapW C-terminal dimerisation" evidence="2">
    <location>
        <begin position="202"/>
        <end position="263"/>
    </location>
</feature>
<dbReference type="PANTHER" id="PTHR34580">
    <property type="match status" value="1"/>
</dbReference>
<dbReference type="InterPro" id="IPR051534">
    <property type="entry name" value="CBASS_pafABC_assoc_protein"/>
</dbReference>
<protein>
    <submittedName>
        <fullName evidence="4">COGs protein</fullName>
    </submittedName>
</protein>
<evidence type="ECO:0000313" key="4">
    <source>
        <dbReference type="EMBL" id="GAM73832.1"/>
    </source>
</evidence>
<dbReference type="Pfam" id="PF13280">
    <property type="entry name" value="WYL"/>
    <property type="match status" value="1"/>
</dbReference>
<reference evidence="4 5" key="1">
    <citation type="submission" date="2015-01" db="EMBL/GenBank/DDBJ databases">
        <title>Vibrio sp. C94 JCM 19241 whole genome shotgun sequence.</title>
        <authorList>
            <person name="Sawabe T."/>
            <person name="Meirelles P."/>
            <person name="Feng G."/>
            <person name="Sayaka M."/>
            <person name="Hattori M."/>
            <person name="Ohkuma M."/>
        </authorList>
    </citation>
    <scope>NUCLEOTIDE SEQUENCE [LARGE SCALE GENOMIC DNA]</scope>
    <source>
        <strain evidence="5">JCM 19241</strain>
    </source>
</reference>
<comment type="caution">
    <text evidence="4">The sequence shown here is derived from an EMBL/GenBank/DDBJ whole genome shotgun (WGS) entry which is preliminary data.</text>
</comment>
<dbReference type="InterPro" id="IPR016634">
    <property type="entry name" value="CapW-like"/>
</dbReference>
<dbReference type="PIRSF" id="PIRSF015558">
    <property type="entry name" value="Txn_reg_DeoR_prd"/>
    <property type="match status" value="1"/>
</dbReference>
<dbReference type="Pfam" id="PF26107">
    <property type="entry name" value="BrxR_CTD"/>
    <property type="match status" value="1"/>
</dbReference>
<reference evidence="4 5" key="2">
    <citation type="submission" date="2015-01" db="EMBL/GenBank/DDBJ databases">
        <authorList>
            <consortium name="NBRP consortium"/>
            <person name="Sawabe T."/>
            <person name="Meirelles P."/>
            <person name="Feng G."/>
            <person name="Sayaka M."/>
            <person name="Hattori M."/>
            <person name="Ohkuma M."/>
        </authorList>
    </citation>
    <scope>NUCLEOTIDE SEQUENCE [LARGE SCALE GENOMIC DNA]</scope>
    <source>
        <strain evidence="5">JCM 19241</strain>
    </source>
</reference>
<dbReference type="InterPro" id="IPR026881">
    <property type="entry name" value="WYL_dom"/>
</dbReference>
<dbReference type="PANTHER" id="PTHR34580:SF3">
    <property type="entry name" value="PROTEIN PAFB"/>
    <property type="match status" value="1"/>
</dbReference>
<evidence type="ECO:0000313" key="5">
    <source>
        <dbReference type="Proteomes" id="UP000031666"/>
    </source>
</evidence>
<dbReference type="STRING" id="1481914.JCM19241_5028"/>
<proteinExistence type="predicted"/>
<accession>A0A0B8QA71</accession>
<name>A0A0B8QA71_9VIBR</name>
<feature type="domain" description="WYL" evidence="1">
    <location>
        <begin position="116"/>
        <end position="181"/>
    </location>
</feature>
<dbReference type="Proteomes" id="UP000031666">
    <property type="component" value="Unassembled WGS sequence"/>
</dbReference>
<dbReference type="InterPro" id="IPR059020">
    <property type="entry name" value="CapW_CTD"/>
</dbReference>
<evidence type="ECO:0000259" key="2">
    <source>
        <dbReference type="Pfam" id="PF26107"/>
    </source>
</evidence>
<dbReference type="AlphaFoldDB" id="A0A0B8QA71"/>
<dbReference type="InterPro" id="IPR059019">
    <property type="entry name" value="WHD_CapW"/>
</dbReference>
<dbReference type="PROSITE" id="PS52050">
    <property type="entry name" value="WYL"/>
    <property type="match status" value="1"/>
</dbReference>
<dbReference type="EMBL" id="BBSC01000002">
    <property type="protein sequence ID" value="GAM73832.1"/>
    <property type="molecule type" value="Genomic_DNA"/>
</dbReference>
<organism evidence="4 5">
    <name type="scientific">Vibrio ishigakensis</name>
    <dbReference type="NCBI Taxonomy" id="1481914"/>
    <lineage>
        <taxon>Bacteria</taxon>
        <taxon>Pseudomonadati</taxon>
        <taxon>Pseudomonadota</taxon>
        <taxon>Gammaproteobacteria</taxon>
        <taxon>Vibrionales</taxon>
        <taxon>Vibrionaceae</taxon>
        <taxon>Vibrio</taxon>
    </lineage>
</organism>
<dbReference type="Pfam" id="PF26109">
    <property type="entry name" value="WHD_BrxR"/>
    <property type="match status" value="1"/>
</dbReference>
<feature type="domain" description="DNA-binding transcriptional repressor CapW winged helix-turn-helix" evidence="3">
    <location>
        <begin position="5"/>
        <end position="83"/>
    </location>
</feature>
<evidence type="ECO:0000259" key="1">
    <source>
        <dbReference type="Pfam" id="PF13280"/>
    </source>
</evidence>
<gene>
    <name evidence="4" type="ORF">JCM19241_5028</name>
</gene>